<reference evidence="2 3" key="1">
    <citation type="submission" date="2018-03" db="EMBL/GenBank/DDBJ databases">
        <title>Genomic Encyclopedia of Archaeal and Bacterial Type Strains, Phase II (KMG-II): from individual species to whole genera.</title>
        <authorList>
            <person name="Goeker M."/>
        </authorList>
    </citation>
    <scope>NUCLEOTIDE SEQUENCE [LARGE SCALE GENOMIC DNA]</scope>
    <source>
        <strain evidence="2 3">DSM 29057</strain>
    </source>
</reference>
<proteinExistence type="predicted"/>
<dbReference type="EMBL" id="PYAS01000006">
    <property type="protein sequence ID" value="PSL28735.1"/>
    <property type="molecule type" value="Genomic_DNA"/>
</dbReference>
<accession>A0A2P8G4B6</accession>
<comment type="caution">
    <text evidence="2">The sequence shown here is derived from an EMBL/GenBank/DDBJ whole genome shotgun (WGS) entry which is preliminary data.</text>
</comment>
<organism evidence="2 3">
    <name type="scientific">Dyadobacter jiangsuensis</name>
    <dbReference type="NCBI Taxonomy" id="1591085"/>
    <lineage>
        <taxon>Bacteria</taxon>
        <taxon>Pseudomonadati</taxon>
        <taxon>Bacteroidota</taxon>
        <taxon>Cytophagia</taxon>
        <taxon>Cytophagales</taxon>
        <taxon>Spirosomataceae</taxon>
        <taxon>Dyadobacter</taxon>
    </lineage>
</organism>
<dbReference type="Proteomes" id="UP000241964">
    <property type="component" value="Unassembled WGS sequence"/>
</dbReference>
<dbReference type="OrthoDB" id="7064984at2"/>
<dbReference type="RefSeq" id="WP_106596167.1">
    <property type="nucleotide sequence ID" value="NZ_PYAS01000006.1"/>
</dbReference>
<evidence type="ECO:0000313" key="3">
    <source>
        <dbReference type="Proteomes" id="UP000241964"/>
    </source>
</evidence>
<dbReference type="InterPro" id="IPR018739">
    <property type="entry name" value="DUF2281"/>
</dbReference>
<keyword evidence="3" id="KW-1185">Reference proteome</keyword>
<feature type="domain" description="DUF2281" evidence="1">
    <location>
        <begin position="37"/>
        <end position="68"/>
    </location>
</feature>
<sequence>METIIKGIYENGKVTLIGTPPVHSRTEVTVTFPEKVASPLKKRQAGALRGRIHMSDDFNEPLDDLKEYM</sequence>
<evidence type="ECO:0000313" key="2">
    <source>
        <dbReference type="EMBL" id="PSL28735.1"/>
    </source>
</evidence>
<dbReference type="AlphaFoldDB" id="A0A2P8G4B6"/>
<dbReference type="Pfam" id="PF10047">
    <property type="entry name" value="DUF2281"/>
    <property type="match status" value="1"/>
</dbReference>
<name>A0A2P8G4B6_9BACT</name>
<protein>
    <submittedName>
        <fullName evidence="2">Uncharacterized protein DUF2281</fullName>
    </submittedName>
</protein>
<gene>
    <name evidence="2" type="ORF">CLV60_106338</name>
</gene>
<evidence type="ECO:0000259" key="1">
    <source>
        <dbReference type="Pfam" id="PF10047"/>
    </source>
</evidence>